<dbReference type="PANTHER" id="PTHR13779:SF7">
    <property type="entry name" value="ATPASE WRNIP1"/>
    <property type="match status" value="1"/>
</dbReference>
<dbReference type="SUPFAM" id="SSF48019">
    <property type="entry name" value="post-AAA+ oligomerization domain-like"/>
    <property type="match status" value="1"/>
</dbReference>
<keyword evidence="4" id="KW-0235">DNA replication</keyword>
<dbReference type="GO" id="GO:0000731">
    <property type="term" value="P:DNA synthesis involved in DNA repair"/>
    <property type="evidence" value="ECO:0007669"/>
    <property type="project" value="TreeGrafter"/>
</dbReference>
<dbReference type="SUPFAM" id="SSF52540">
    <property type="entry name" value="P-loop containing nucleoside triphosphate hydrolases"/>
    <property type="match status" value="1"/>
</dbReference>
<dbReference type="PANTHER" id="PTHR13779">
    <property type="entry name" value="WERNER HELICASE-INTERACTING PROTEIN 1 FAMILY MEMBER"/>
    <property type="match status" value="1"/>
</dbReference>
<feature type="domain" description="AAA+ ATPase" evidence="7">
    <location>
        <begin position="68"/>
        <end position="186"/>
    </location>
</feature>
<evidence type="ECO:0000256" key="1">
    <source>
        <dbReference type="ARBA" id="ARBA00002393"/>
    </source>
</evidence>
<keyword evidence="5" id="KW-0547">Nucleotide-binding</keyword>
<evidence type="ECO:0000259" key="7">
    <source>
        <dbReference type="SMART" id="SM00382"/>
    </source>
</evidence>
<dbReference type="FunFam" id="1.20.272.10:FF:000001">
    <property type="entry name" value="Putative AAA family ATPase"/>
    <property type="match status" value="1"/>
</dbReference>
<dbReference type="GO" id="GO:0006261">
    <property type="term" value="P:DNA-templated DNA replication"/>
    <property type="evidence" value="ECO:0007669"/>
    <property type="project" value="TreeGrafter"/>
</dbReference>
<dbReference type="Pfam" id="PF00004">
    <property type="entry name" value="AAA"/>
    <property type="match status" value="1"/>
</dbReference>
<keyword evidence="6" id="KW-0067">ATP-binding</keyword>
<dbReference type="GO" id="GO:0003677">
    <property type="term" value="F:DNA binding"/>
    <property type="evidence" value="ECO:0007669"/>
    <property type="project" value="InterPro"/>
</dbReference>
<dbReference type="InterPro" id="IPR008921">
    <property type="entry name" value="DNA_pol3_clamp-load_cplx_C"/>
</dbReference>
<dbReference type="GO" id="GO:0017116">
    <property type="term" value="F:single-stranded DNA helicase activity"/>
    <property type="evidence" value="ECO:0007669"/>
    <property type="project" value="TreeGrafter"/>
</dbReference>
<dbReference type="FunFam" id="1.10.3710.10:FF:000004">
    <property type="entry name" value="Putative ATPase, AAA family"/>
    <property type="match status" value="1"/>
</dbReference>
<reference evidence="8 9" key="1">
    <citation type="submission" date="2015-01" db="EMBL/GenBank/DDBJ databases">
        <authorList>
            <person name="Xiang T."/>
            <person name="Song Y."/>
            <person name="Huang L."/>
            <person name="Wang B."/>
            <person name="Wu P."/>
        </authorList>
    </citation>
    <scope>NUCLEOTIDE SEQUENCE [LARGE SCALE GENOMIC DNA]</scope>
    <source>
        <strain evidence="8 9">Ccy74</strain>
    </source>
</reference>
<dbReference type="GO" id="GO:0005524">
    <property type="term" value="F:ATP binding"/>
    <property type="evidence" value="ECO:0007669"/>
    <property type="project" value="UniProtKB-KW"/>
</dbReference>
<dbReference type="SMART" id="SM00382">
    <property type="entry name" value="AAA"/>
    <property type="match status" value="1"/>
</dbReference>
<evidence type="ECO:0000256" key="6">
    <source>
        <dbReference type="ARBA" id="ARBA00022840"/>
    </source>
</evidence>
<proteinExistence type="inferred from homology"/>
<dbReference type="InterPro" id="IPR003593">
    <property type="entry name" value="AAA+_ATPase"/>
</dbReference>
<dbReference type="GO" id="GO:0016887">
    <property type="term" value="F:ATP hydrolysis activity"/>
    <property type="evidence" value="ECO:0007669"/>
    <property type="project" value="InterPro"/>
</dbReference>
<dbReference type="CDD" id="cd00009">
    <property type="entry name" value="AAA"/>
    <property type="match status" value="1"/>
</dbReference>
<dbReference type="InterPro" id="IPR027417">
    <property type="entry name" value="P-loop_NTPase"/>
</dbReference>
<dbReference type="InterPro" id="IPR032423">
    <property type="entry name" value="AAA_assoc_2"/>
</dbReference>
<dbReference type="Gene3D" id="3.40.50.300">
    <property type="entry name" value="P-loop containing nucleotide triphosphate hydrolases"/>
    <property type="match status" value="1"/>
</dbReference>
<dbReference type="Proteomes" id="UP000038083">
    <property type="component" value="Unassembled WGS sequence"/>
</dbReference>
<dbReference type="Gene3D" id="1.10.3710.10">
    <property type="entry name" value="DNA polymerase III clamp loader subunits, C-terminal domain"/>
    <property type="match status" value="1"/>
</dbReference>
<evidence type="ECO:0000313" key="8">
    <source>
        <dbReference type="EMBL" id="CEN35043.1"/>
    </source>
</evidence>
<sequence>MTFEKLLCLVGSQTANGKKFYIFAKTYFLMMNTPLAERMRPQNLASYVGQEHLIGENGSLRKQIETGLLPSLIFWGPPGTGKTTLANIIAQQSNRSFFTLSAINSGIKEVREVIEQSKGAGGLFSAKNPIVFIDEIHRFNKTQQDSLLQAVEKGWITLIGATTENPSFEVIPALLSRCQVYVLNAFERNDLEKLLRNAIERDSILKTKNVILTETEALLQLSGGDGRKLLNTFELIINSSSEDEIIEITNAKVFQIVQKNTVLYDKTGEQHYDIVSAFIKSIRGSDPNGAVYWLARMIEGGGDVKFIARRMLILASEDIGNANPTALILANNAFQAVTTIGYPEARIILSQCATYLASSPKSNASYMAINKAQQKVKQTGDLSVPIHLCNAPTKLMKELNYGKDYKYSHDYENNFAFQDFLPEELQGEKFYEPGDNPRENVIRTYLKNLWKERYNY</sequence>
<name>A0A0B7HBR2_9FLAO</name>
<organism evidence="8 9">
    <name type="scientific">Capnocytophaga cynodegmi</name>
    <dbReference type="NCBI Taxonomy" id="28189"/>
    <lineage>
        <taxon>Bacteria</taxon>
        <taxon>Pseudomonadati</taxon>
        <taxon>Bacteroidota</taxon>
        <taxon>Flavobacteriia</taxon>
        <taxon>Flavobacteriales</taxon>
        <taxon>Flavobacteriaceae</taxon>
        <taxon>Capnocytophaga</taxon>
    </lineage>
</organism>
<dbReference type="EMBL" id="CDOG01000003">
    <property type="protein sequence ID" value="CEN35043.1"/>
    <property type="molecule type" value="Genomic_DNA"/>
</dbReference>
<dbReference type="AlphaFoldDB" id="A0A0B7HBR2"/>
<dbReference type="Gene3D" id="1.20.272.10">
    <property type="match status" value="1"/>
</dbReference>
<dbReference type="CDD" id="cd18139">
    <property type="entry name" value="HLD_clamp_RarA"/>
    <property type="match status" value="1"/>
</dbReference>
<dbReference type="Pfam" id="PF16193">
    <property type="entry name" value="AAA_assoc_2"/>
    <property type="match status" value="1"/>
</dbReference>
<dbReference type="InterPro" id="IPR051314">
    <property type="entry name" value="AAA_ATPase_RarA/MGS1/WRNIP1"/>
</dbReference>
<dbReference type="InterPro" id="IPR021886">
    <property type="entry name" value="MgsA_C"/>
</dbReference>
<evidence type="ECO:0000313" key="9">
    <source>
        <dbReference type="Proteomes" id="UP000038083"/>
    </source>
</evidence>
<evidence type="ECO:0000256" key="5">
    <source>
        <dbReference type="ARBA" id="ARBA00022741"/>
    </source>
</evidence>
<dbReference type="Pfam" id="PF12002">
    <property type="entry name" value="MgsA_C"/>
    <property type="match status" value="1"/>
</dbReference>
<dbReference type="GO" id="GO:0008047">
    <property type="term" value="F:enzyme activator activity"/>
    <property type="evidence" value="ECO:0007669"/>
    <property type="project" value="TreeGrafter"/>
</dbReference>
<dbReference type="FunFam" id="3.40.50.300:FF:000137">
    <property type="entry name" value="Replication-associated recombination protein A"/>
    <property type="match status" value="1"/>
</dbReference>
<comment type="function">
    <text evidence="1">DNA-dependent ATPase that plays important roles in cellular responses to stalled DNA replication processes.</text>
</comment>
<accession>A0A0B7HBR2</accession>
<evidence type="ECO:0000256" key="3">
    <source>
        <dbReference type="ARBA" id="ARBA00020776"/>
    </source>
</evidence>
<protein>
    <recommendedName>
        <fullName evidence="3">Replication-associated recombination protein A</fullName>
    </recommendedName>
</protein>
<evidence type="ECO:0000256" key="2">
    <source>
        <dbReference type="ARBA" id="ARBA00008959"/>
    </source>
</evidence>
<gene>
    <name evidence="8" type="primary">rarA</name>
    <name evidence="8" type="ORF">CCYN74_110114</name>
</gene>
<comment type="similarity">
    <text evidence="2">Belongs to the AAA ATPase family. RarA/MGS1/WRNIP1 subfamily.</text>
</comment>
<evidence type="ECO:0000256" key="4">
    <source>
        <dbReference type="ARBA" id="ARBA00022705"/>
    </source>
</evidence>
<dbReference type="InterPro" id="IPR003959">
    <property type="entry name" value="ATPase_AAA_core"/>
</dbReference>
<dbReference type="Gene3D" id="1.10.8.60">
    <property type="match status" value="1"/>
</dbReference>